<dbReference type="SUPFAM" id="SSF56176">
    <property type="entry name" value="FAD-binding/transporter-associated domain-like"/>
    <property type="match status" value="1"/>
</dbReference>
<keyword evidence="29" id="KW-1185">Reference proteome</keyword>
<comment type="catalytic activity">
    <reaction evidence="21">
        <text>lanosterol + NADPH + H(+) = 24,25-dihydrolanosterol + NADP(+)</text>
        <dbReference type="Rhea" id="RHEA:33919"/>
        <dbReference type="ChEBI" id="CHEBI:15378"/>
        <dbReference type="ChEBI" id="CHEBI:16521"/>
        <dbReference type="ChEBI" id="CHEBI:28113"/>
        <dbReference type="ChEBI" id="CHEBI:57783"/>
        <dbReference type="ChEBI" id="CHEBI:58349"/>
    </reaction>
    <physiologicalReaction direction="left-to-right" evidence="21">
        <dbReference type="Rhea" id="RHEA:33920"/>
    </physiologicalReaction>
</comment>
<organism evidence="28 29">
    <name type="scientific">Steinernema hermaphroditum</name>
    <dbReference type="NCBI Taxonomy" id="289476"/>
    <lineage>
        <taxon>Eukaryota</taxon>
        <taxon>Metazoa</taxon>
        <taxon>Ecdysozoa</taxon>
        <taxon>Nematoda</taxon>
        <taxon>Chromadorea</taxon>
        <taxon>Rhabditida</taxon>
        <taxon>Tylenchina</taxon>
        <taxon>Panagrolaimomorpha</taxon>
        <taxon>Strongyloidoidea</taxon>
        <taxon>Steinernematidae</taxon>
        <taxon>Steinernema</taxon>
    </lineage>
</organism>
<evidence type="ECO:0000256" key="22">
    <source>
        <dbReference type="ARBA" id="ARBA00052927"/>
    </source>
</evidence>
<evidence type="ECO:0000256" key="14">
    <source>
        <dbReference type="ARBA" id="ARBA00022989"/>
    </source>
</evidence>
<evidence type="ECO:0000256" key="7">
    <source>
        <dbReference type="ARBA" id="ARBA00022548"/>
    </source>
</evidence>
<evidence type="ECO:0000256" key="26">
    <source>
        <dbReference type="SAM" id="Phobius"/>
    </source>
</evidence>
<dbReference type="PANTHER" id="PTHR10801:SF2">
    <property type="entry name" value="FAD-BINDING PCMH-TYPE DOMAIN-CONTAINING PROTEIN"/>
    <property type="match status" value="1"/>
</dbReference>
<dbReference type="InterPro" id="IPR016166">
    <property type="entry name" value="FAD-bd_PCMH"/>
</dbReference>
<evidence type="ECO:0000256" key="19">
    <source>
        <dbReference type="ARBA" id="ARBA00023166"/>
    </source>
</evidence>
<dbReference type="EMBL" id="JAUCMV010000005">
    <property type="protein sequence ID" value="KAK0395646.1"/>
    <property type="molecule type" value="Genomic_DNA"/>
</dbReference>
<dbReference type="Gene3D" id="3.30.465.10">
    <property type="match status" value="1"/>
</dbReference>
<keyword evidence="14 26" id="KW-1133">Transmembrane helix</keyword>
<keyword evidence="7" id="KW-0153">Cholesterol metabolism</keyword>
<evidence type="ECO:0000256" key="25">
    <source>
        <dbReference type="ARBA" id="ARBA00080612"/>
    </source>
</evidence>
<feature type="transmembrane region" description="Helical" evidence="26">
    <location>
        <begin position="21"/>
        <end position="42"/>
    </location>
</feature>
<keyword evidence="20" id="KW-0753">Steroid metabolism</keyword>
<keyword evidence="11" id="KW-0256">Endoplasmic reticulum</keyword>
<evidence type="ECO:0000256" key="23">
    <source>
        <dbReference type="ARBA" id="ARBA00056986"/>
    </source>
</evidence>
<keyword evidence="15" id="KW-0560">Oxidoreductase</keyword>
<evidence type="ECO:0000256" key="15">
    <source>
        <dbReference type="ARBA" id="ARBA00023002"/>
    </source>
</evidence>
<dbReference type="EC" id="1.3.1.72" evidence="4"/>
<evidence type="ECO:0000256" key="8">
    <source>
        <dbReference type="ARBA" id="ARBA00022630"/>
    </source>
</evidence>
<dbReference type="GO" id="GO:0005789">
    <property type="term" value="C:endoplasmic reticulum membrane"/>
    <property type="evidence" value="ECO:0007669"/>
    <property type="project" value="UniProtKB-SubCell"/>
</dbReference>
<evidence type="ECO:0000256" key="3">
    <source>
        <dbReference type="ARBA" id="ARBA00004389"/>
    </source>
</evidence>
<comment type="catalytic activity">
    <reaction evidence="22">
        <text>5alpha-cholest-8-en-3beta-ol + NADP(+) = zymosterol + NADPH + H(+)</text>
        <dbReference type="Rhea" id="RHEA:36399"/>
        <dbReference type="ChEBI" id="CHEBI:15378"/>
        <dbReference type="ChEBI" id="CHEBI:16608"/>
        <dbReference type="ChEBI" id="CHEBI:18252"/>
        <dbReference type="ChEBI" id="CHEBI:57783"/>
        <dbReference type="ChEBI" id="CHEBI:58349"/>
        <dbReference type="EC" id="1.3.1.72"/>
    </reaction>
    <physiologicalReaction direction="right-to-left" evidence="22">
        <dbReference type="Rhea" id="RHEA:36401"/>
    </physiologicalReaction>
</comment>
<evidence type="ECO:0000313" key="28">
    <source>
        <dbReference type="EMBL" id="KAK0395646.1"/>
    </source>
</evidence>
<keyword evidence="10" id="KW-0732">Signal</keyword>
<comment type="cofactor">
    <cofactor evidence="1">
        <name>FAD</name>
        <dbReference type="ChEBI" id="CHEBI:57692"/>
    </cofactor>
</comment>
<keyword evidence="19" id="KW-1207">Sterol metabolism</keyword>
<keyword evidence="9 26" id="KW-0812">Transmembrane</keyword>
<name>A0AA39GY39_9BILA</name>
<keyword evidence="13" id="KW-0521">NADP</keyword>
<evidence type="ECO:0000256" key="13">
    <source>
        <dbReference type="ARBA" id="ARBA00022857"/>
    </source>
</evidence>
<dbReference type="GO" id="GO:0071949">
    <property type="term" value="F:FAD binding"/>
    <property type="evidence" value="ECO:0007669"/>
    <property type="project" value="InterPro"/>
</dbReference>
<dbReference type="InterPro" id="IPR036318">
    <property type="entry name" value="FAD-bd_PCMH-like_sf"/>
</dbReference>
<evidence type="ECO:0000256" key="1">
    <source>
        <dbReference type="ARBA" id="ARBA00001974"/>
    </source>
</evidence>
<proteinExistence type="predicted"/>
<dbReference type="InterPro" id="IPR016169">
    <property type="entry name" value="FAD-bd_PCMH_sub2"/>
</dbReference>
<dbReference type="Proteomes" id="UP001175271">
    <property type="component" value="Unassembled WGS sequence"/>
</dbReference>
<keyword evidence="17" id="KW-0443">Lipid metabolism</keyword>
<keyword evidence="16" id="KW-0333">Golgi apparatus</keyword>
<keyword evidence="12" id="KW-0274">FAD</keyword>
<evidence type="ECO:0000256" key="24">
    <source>
        <dbReference type="ARBA" id="ARBA00078485"/>
    </source>
</evidence>
<evidence type="ECO:0000256" key="12">
    <source>
        <dbReference type="ARBA" id="ARBA00022827"/>
    </source>
</evidence>
<accession>A0AA39GY39</accession>
<protein>
    <recommendedName>
        <fullName evidence="5">Delta(24)-sterol reductase</fullName>
        <ecNumber evidence="4">1.3.1.72</ecNumber>
    </recommendedName>
    <alternativeName>
        <fullName evidence="24">24-dehydrocholesterol reductase</fullName>
    </alternativeName>
    <alternativeName>
        <fullName evidence="25">3-beta-hydroxysterol Delta-24-reductase</fullName>
    </alternativeName>
</protein>
<evidence type="ECO:0000256" key="18">
    <source>
        <dbReference type="ARBA" id="ARBA00023136"/>
    </source>
</evidence>
<comment type="function">
    <text evidence="23">Catalyzes the reduction of the delta-24 double bond of sterol intermediates during cholesterol biosynthesis. In addition to its cholesterol-synthesizing activity, can protect cells from oxidative stress by reducing caspase 3 activity during apoptosis induced by oxidative stress. Also protects against amyloid-beta peptide-induced apoptosis.</text>
</comment>
<evidence type="ECO:0000256" key="10">
    <source>
        <dbReference type="ARBA" id="ARBA00022729"/>
    </source>
</evidence>
<reference evidence="28" key="1">
    <citation type="submission" date="2023-06" db="EMBL/GenBank/DDBJ databases">
        <title>Genomic analysis of the entomopathogenic nematode Steinernema hermaphroditum.</title>
        <authorList>
            <person name="Schwarz E.M."/>
            <person name="Heppert J.K."/>
            <person name="Baniya A."/>
            <person name="Schwartz H.T."/>
            <person name="Tan C.-H."/>
            <person name="Antoshechkin I."/>
            <person name="Sternberg P.W."/>
            <person name="Goodrich-Blair H."/>
            <person name="Dillman A.R."/>
        </authorList>
    </citation>
    <scope>NUCLEOTIDE SEQUENCE</scope>
    <source>
        <strain evidence="28">PS9179</strain>
        <tissue evidence="28">Whole animal</tissue>
    </source>
</reference>
<sequence length="534" mass="61894">MVDVRDRLQSFAVRWLEEHRGLVIVLFCLPASFLFDLAVRLLKTVERILWFHASHSDRVRSIQKEVRNWNALPKSERKLMCISKPNWMSLSTTFFPKDRCHRINVNFGNILELDENNLTLRTEPNVSIGEITDYLLRRGYMLAVCLEIKDATAGGLAFAVGMTTHSHKAGLYQETVVCFEVVLADGSLITVTKDNEHSDLFYCLPWSHGTLGFLVAVTLKIIKVKQYVRVNYIPVHSQEEYCKMLMDLSGANETGVETPDFLEATIYSKTDAVIMKGDFADVDSVQKWRKVNRASRWYKPWFYKHTEQFLHAAGEEYIPLKDYLFRHNRAIFWVLESMIPFGNHPFVRLLFGWLCPPKPAFLKFTTTQLVRQMTFKKQVFQDIVMPLATLKDQVDKATKLFDTFPLLVYPCRIYNHERGPQGQLRPPPSELLVPGTNYAIYNDLGIYGTPGPVRRKEKYNATYAMREMEKFTRDVGGYSFLYADVFMTENEFNEMFDMTLYNQMRKRYGGEGAFPNLFEKIKPEVDVIALGQED</sequence>
<dbReference type="FunFam" id="3.30.465.10:FF:000032">
    <property type="entry name" value="Delta(24)-sterol reductase"/>
    <property type="match status" value="1"/>
</dbReference>
<keyword evidence="6" id="KW-0444">Lipid biosynthesis</keyword>
<dbReference type="GO" id="GO:0000139">
    <property type="term" value="C:Golgi membrane"/>
    <property type="evidence" value="ECO:0007669"/>
    <property type="project" value="UniProtKB-SubCell"/>
</dbReference>
<comment type="caution">
    <text evidence="28">The sequence shown here is derived from an EMBL/GenBank/DDBJ whole genome shotgun (WGS) entry which is preliminary data.</text>
</comment>
<dbReference type="PANTHER" id="PTHR10801">
    <property type="entry name" value="24-DEHYDROCHOLESTEROL REDUCTASE"/>
    <property type="match status" value="1"/>
</dbReference>
<keyword evidence="8" id="KW-0285">Flavoprotein</keyword>
<dbReference type="GO" id="GO:0008203">
    <property type="term" value="P:cholesterol metabolic process"/>
    <property type="evidence" value="ECO:0007669"/>
    <property type="project" value="UniProtKB-KW"/>
</dbReference>
<evidence type="ECO:0000256" key="20">
    <source>
        <dbReference type="ARBA" id="ARBA00023221"/>
    </source>
</evidence>
<dbReference type="GO" id="GO:0050614">
    <property type="term" value="F:Delta24-sterol reductase activity"/>
    <property type="evidence" value="ECO:0007669"/>
    <property type="project" value="UniProtKB-EC"/>
</dbReference>
<evidence type="ECO:0000313" key="29">
    <source>
        <dbReference type="Proteomes" id="UP001175271"/>
    </source>
</evidence>
<evidence type="ECO:0000256" key="9">
    <source>
        <dbReference type="ARBA" id="ARBA00022692"/>
    </source>
</evidence>
<dbReference type="InterPro" id="IPR006094">
    <property type="entry name" value="Oxid_FAD_bind_N"/>
</dbReference>
<evidence type="ECO:0000256" key="16">
    <source>
        <dbReference type="ARBA" id="ARBA00023034"/>
    </source>
</evidence>
<evidence type="ECO:0000259" key="27">
    <source>
        <dbReference type="PROSITE" id="PS51387"/>
    </source>
</evidence>
<evidence type="ECO:0000256" key="4">
    <source>
        <dbReference type="ARBA" id="ARBA00012405"/>
    </source>
</evidence>
<evidence type="ECO:0000256" key="11">
    <source>
        <dbReference type="ARBA" id="ARBA00022824"/>
    </source>
</evidence>
<comment type="subcellular location">
    <subcellularLocation>
        <location evidence="3">Endoplasmic reticulum membrane</location>
        <topology evidence="3">Single-pass membrane protein</topology>
    </subcellularLocation>
    <subcellularLocation>
        <location evidence="2">Golgi apparatus membrane</location>
        <topology evidence="2">Single-pass membrane protein</topology>
    </subcellularLocation>
</comment>
<dbReference type="InterPro" id="IPR040165">
    <property type="entry name" value="Diminuto-like"/>
</dbReference>
<evidence type="ECO:0000256" key="21">
    <source>
        <dbReference type="ARBA" id="ARBA00051033"/>
    </source>
</evidence>
<dbReference type="AlphaFoldDB" id="A0AA39GY39"/>
<feature type="domain" description="FAD-binding PCMH-type" evidence="27">
    <location>
        <begin position="43"/>
        <end position="224"/>
    </location>
</feature>
<evidence type="ECO:0000256" key="6">
    <source>
        <dbReference type="ARBA" id="ARBA00022516"/>
    </source>
</evidence>
<keyword evidence="18 26" id="KW-0472">Membrane</keyword>
<evidence type="ECO:0000256" key="17">
    <source>
        <dbReference type="ARBA" id="ARBA00023098"/>
    </source>
</evidence>
<dbReference type="PROSITE" id="PS51387">
    <property type="entry name" value="FAD_PCMH"/>
    <property type="match status" value="1"/>
</dbReference>
<evidence type="ECO:0000256" key="2">
    <source>
        <dbReference type="ARBA" id="ARBA00004194"/>
    </source>
</evidence>
<gene>
    <name evidence="28" type="ORF">QR680_001372</name>
</gene>
<dbReference type="GO" id="GO:0000246">
    <property type="term" value="F:Delta24(24-1) sterol reductase activity"/>
    <property type="evidence" value="ECO:0007669"/>
    <property type="project" value="TreeGrafter"/>
</dbReference>
<evidence type="ECO:0000256" key="5">
    <source>
        <dbReference type="ARBA" id="ARBA00019086"/>
    </source>
</evidence>
<dbReference type="Pfam" id="PF01565">
    <property type="entry name" value="FAD_binding_4"/>
    <property type="match status" value="1"/>
</dbReference>